<dbReference type="GO" id="GO:0005886">
    <property type="term" value="C:plasma membrane"/>
    <property type="evidence" value="ECO:0007669"/>
    <property type="project" value="UniProtKB-SubCell"/>
</dbReference>
<feature type="transmembrane region" description="Helical" evidence="6">
    <location>
        <begin position="106"/>
        <end position="124"/>
    </location>
</feature>
<keyword evidence="4 6" id="KW-1133">Transmembrane helix</keyword>
<feature type="transmembrane region" description="Helical" evidence="6">
    <location>
        <begin position="130"/>
        <end position="149"/>
    </location>
</feature>
<dbReference type="AlphaFoldDB" id="A0A1L8CM03"/>
<reference evidence="8 9" key="1">
    <citation type="journal article" date="2017" name="Arch. Microbiol.">
        <title>Mariprofundus micogutta sp. nov., a novel iron-oxidizing zetaproteobacterium isolated from a deep-sea hydrothermal field at the Bayonnaise knoll of the Izu-Ogasawara arc, and a description of Mariprofundales ord. nov. and Zetaproteobacteria classis nov.</title>
        <authorList>
            <person name="Makita H."/>
            <person name="Tanaka E."/>
            <person name="Mitsunobu S."/>
            <person name="Miyazaki M."/>
            <person name="Nunoura T."/>
            <person name="Uematsu K."/>
            <person name="Takaki Y."/>
            <person name="Nishi S."/>
            <person name="Shimamura S."/>
            <person name="Takai K."/>
        </authorList>
    </citation>
    <scope>NUCLEOTIDE SEQUENCE [LARGE SCALE GENOMIC DNA]</scope>
    <source>
        <strain evidence="8 9">ET2</strain>
    </source>
</reference>
<evidence type="ECO:0000259" key="7">
    <source>
        <dbReference type="Pfam" id="PF06271"/>
    </source>
</evidence>
<comment type="caution">
    <text evidence="8">The sequence shown here is derived from an EMBL/GenBank/DDBJ whole genome shotgun (WGS) entry which is preliminary data.</text>
</comment>
<dbReference type="InterPro" id="IPR051791">
    <property type="entry name" value="Pra-immunoreactive"/>
</dbReference>
<evidence type="ECO:0000256" key="4">
    <source>
        <dbReference type="ARBA" id="ARBA00022989"/>
    </source>
</evidence>
<dbReference type="PANTHER" id="PTHR36115">
    <property type="entry name" value="PROLINE-RICH ANTIGEN HOMOLOG-RELATED"/>
    <property type="match status" value="1"/>
</dbReference>
<evidence type="ECO:0000256" key="3">
    <source>
        <dbReference type="ARBA" id="ARBA00022692"/>
    </source>
</evidence>
<dbReference type="Pfam" id="PF06271">
    <property type="entry name" value="RDD"/>
    <property type="match status" value="1"/>
</dbReference>
<evidence type="ECO:0000256" key="1">
    <source>
        <dbReference type="ARBA" id="ARBA00004651"/>
    </source>
</evidence>
<evidence type="ECO:0000313" key="8">
    <source>
        <dbReference type="EMBL" id="GAV19942.1"/>
    </source>
</evidence>
<feature type="transmembrane region" description="Helical" evidence="6">
    <location>
        <begin position="21"/>
        <end position="42"/>
    </location>
</feature>
<dbReference type="RefSeq" id="WP_072659276.1">
    <property type="nucleotide sequence ID" value="NZ_BDFD01000006.1"/>
</dbReference>
<dbReference type="OrthoDB" id="9793824at2"/>
<dbReference type="PANTHER" id="PTHR36115:SF10">
    <property type="entry name" value="RDD DOMAIN-CONTAINING PROTEIN"/>
    <property type="match status" value="1"/>
</dbReference>
<keyword evidence="2" id="KW-1003">Cell membrane</keyword>
<dbReference type="EMBL" id="BDFD01000006">
    <property type="protein sequence ID" value="GAV19942.1"/>
    <property type="molecule type" value="Genomic_DNA"/>
</dbReference>
<keyword evidence="5 6" id="KW-0472">Membrane</keyword>
<proteinExistence type="predicted"/>
<name>A0A1L8CM03_9PROT</name>
<dbReference type="Proteomes" id="UP000231632">
    <property type="component" value="Unassembled WGS sequence"/>
</dbReference>
<accession>A0A1L8CM03</accession>
<keyword evidence="9" id="KW-1185">Reference proteome</keyword>
<comment type="subcellular location">
    <subcellularLocation>
        <location evidence="1">Cell membrane</location>
        <topology evidence="1">Multi-pass membrane protein</topology>
    </subcellularLocation>
</comment>
<dbReference type="STRING" id="1921010.MMIC_P0903"/>
<evidence type="ECO:0000313" key="9">
    <source>
        <dbReference type="Proteomes" id="UP000231632"/>
    </source>
</evidence>
<sequence length="171" mass="18774">MQKAARDQGARAGIIVRIFASAYDLTILFGVTMLFVGLPITISVEMFGVTPPQWLKGLLFLTVVAAYFIGFWVKGGATTGMRPWKLRLAMLETGDPLSPFTASVRFAGLILTWLALAMTLWYIATKDTGHFLFFVAASIPAISLLVMTLSKEKLALHDLISGSTVYRLKLK</sequence>
<feature type="domain" description="RDD" evidence="7">
    <location>
        <begin position="12"/>
        <end position="162"/>
    </location>
</feature>
<evidence type="ECO:0000256" key="2">
    <source>
        <dbReference type="ARBA" id="ARBA00022475"/>
    </source>
</evidence>
<gene>
    <name evidence="8" type="ORF">MMIC_P0903</name>
</gene>
<keyword evidence="3 6" id="KW-0812">Transmembrane</keyword>
<dbReference type="InterPro" id="IPR010432">
    <property type="entry name" value="RDD"/>
</dbReference>
<organism evidence="8 9">
    <name type="scientific">Mariprofundus micogutta</name>
    <dbReference type="NCBI Taxonomy" id="1921010"/>
    <lineage>
        <taxon>Bacteria</taxon>
        <taxon>Pseudomonadati</taxon>
        <taxon>Pseudomonadota</taxon>
        <taxon>Candidatius Mariprofundia</taxon>
        <taxon>Mariprofundales</taxon>
        <taxon>Mariprofundaceae</taxon>
        <taxon>Mariprofundus</taxon>
    </lineage>
</organism>
<feature type="transmembrane region" description="Helical" evidence="6">
    <location>
        <begin position="54"/>
        <end position="73"/>
    </location>
</feature>
<protein>
    <submittedName>
        <fullName evidence="8">RDD family protein</fullName>
    </submittedName>
</protein>
<evidence type="ECO:0000256" key="6">
    <source>
        <dbReference type="SAM" id="Phobius"/>
    </source>
</evidence>
<evidence type="ECO:0000256" key="5">
    <source>
        <dbReference type="ARBA" id="ARBA00023136"/>
    </source>
</evidence>